<dbReference type="Proteomes" id="UP001219525">
    <property type="component" value="Unassembled WGS sequence"/>
</dbReference>
<protein>
    <submittedName>
        <fullName evidence="2">Uncharacterized protein</fullName>
    </submittedName>
</protein>
<evidence type="ECO:0000313" key="3">
    <source>
        <dbReference type="Proteomes" id="UP001219525"/>
    </source>
</evidence>
<proteinExistence type="predicted"/>
<dbReference type="AlphaFoldDB" id="A0AAD6YRV9"/>
<reference evidence="2" key="1">
    <citation type="submission" date="2023-03" db="EMBL/GenBank/DDBJ databases">
        <title>Massive genome expansion in bonnet fungi (Mycena s.s.) driven by repeated elements and novel gene families across ecological guilds.</title>
        <authorList>
            <consortium name="Lawrence Berkeley National Laboratory"/>
            <person name="Harder C.B."/>
            <person name="Miyauchi S."/>
            <person name="Viragh M."/>
            <person name="Kuo A."/>
            <person name="Thoen E."/>
            <person name="Andreopoulos B."/>
            <person name="Lu D."/>
            <person name="Skrede I."/>
            <person name="Drula E."/>
            <person name="Henrissat B."/>
            <person name="Morin E."/>
            <person name="Kohler A."/>
            <person name="Barry K."/>
            <person name="LaButti K."/>
            <person name="Morin E."/>
            <person name="Salamov A."/>
            <person name="Lipzen A."/>
            <person name="Mereny Z."/>
            <person name="Hegedus B."/>
            <person name="Baldrian P."/>
            <person name="Stursova M."/>
            <person name="Weitz H."/>
            <person name="Taylor A."/>
            <person name="Grigoriev I.V."/>
            <person name="Nagy L.G."/>
            <person name="Martin F."/>
            <person name="Kauserud H."/>
        </authorList>
    </citation>
    <scope>NUCLEOTIDE SEQUENCE</scope>
    <source>
        <strain evidence="2">9144</strain>
    </source>
</reference>
<keyword evidence="3" id="KW-1185">Reference proteome</keyword>
<dbReference type="EMBL" id="JARJCW010000003">
    <property type="protein sequence ID" value="KAJ7227388.1"/>
    <property type="molecule type" value="Genomic_DNA"/>
</dbReference>
<feature type="chain" id="PRO_5041904150" evidence="1">
    <location>
        <begin position="27"/>
        <end position="153"/>
    </location>
</feature>
<sequence>RHPVSKQPSKPKLSVLLLCVSTTAVATLYESLAPSKPTPETMAMAIAGLETSWPPDGTLFLDINGGANRGKSWIPRDIDSALPLDVTDCIQPGPNVIQFIQLTGMVERTFILYASPRRSDSTEPSDLMSLFDEYVPIPTDNDLFTFTAQVTTS</sequence>
<evidence type="ECO:0000256" key="1">
    <source>
        <dbReference type="SAM" id="SignalP"/>
    </source>
</evidence>
<name>A0AAD6YRV9_9AGAR</name>
<feature type="non-terminal residue" evidence="2">
    <location>
        <position position="1"/>
    </location>
</feature>
<feature type="signal peptide" evidence="1">
    <location>
        <begin position="1"/>
        <end position="26"/>
    </location>
</feature>
<evidence type="ECO:0000313" key="2">
    <source>
        <dbReference type="EMBL" id="KAJ7227388.1"/>
    </source>
</evidence>
<accession>A0AAD6YRV9</accession>
<comment type="caution">
    <text evidence="2">The sequence shown here is derived from an EMBL/GenBank/DDBJ whole genome shotgun (WGS) entry which is preliminary data.</text>
</comment>
<keyword evidence="1" id="KW-0732">Signal</keyword>
<organism evidence="2 3">
    <name type="scientific">Mycena pura</name>
    <dbReference type="NCBI Taxonomy" id="153505"/>
    <lineage>
        <taxon>Eukaryota</taxon>
        <taxon>Fungi</taxon>
        <taxon>Dikarya</taxon>
        <taxon>Basidiomycota</taxon>
        <taxon>Agaricomycotina</taxon>
        <taxon>Agaricomycetes</taxon>
        <taxon>Agaricomycetidae</taxon>
        <taxon>Agaricales</taxon>
        <taxon>Marasmiineae</taxon>
        <taxon>Mycenaceae</taxon>
        <taxon>Mycena</taxon>
    </lineage>
</organism>
<gene>
    <name evidence="2" type="ORF">GGX14DRAFT_347959</name>
</gene>